<protein>
    <recommendedName>
        <fullName evidence="5">Pentapeptide MXKDX repeat protein</fullName>
    </recommendedName>
</protein>
<proteinExistence type="predicted"/>
<feature type="region of interest" description="Disordered" evidence="1">
    <location>
        <begin position="28"/>
        <end position="103"/>
    </location>
</feature>
<accession>A0ABR9WGP4</accession>
<evidence type="ECO:0000256" key="2">
    <source>
        <dbReference type="SAM" id="SignalP"/>
    </source>
</evidence>
<feature type="chain" id="PRO_5045125918" description="Pentapeptide MXKDX repeat protein" evidence="2">
    <location>
        <begin position="22"/>
        <end position="103"/>
    </location>
</feature>
<sequence length="103" mass="11096">MKNLKAIMLILFLAITGTTFAQTATPAVKTTVTKKKTDKDASSTTKVDVKTNAAAAQPGAKLKKDGTLDKRYAENKNLKKDGTPDKRFKANKSKDSLKAGKKP</sequence>
<reference evidence="4" key="1">
    <citation type="submission" date="2023-07" db="EMBL/GenBank/DDBJ databases">
        <title>Dyadobacter sp. nov 'subterranea' isolated from contaminted grondwater.</title>
        <authorList>
            <person name="Szabo I."/>
            <person name="Al-Omari J."/>
            <person name="Szerdahelyi S.G."/>
            <person name="Rado J."/>
        </authorList>
    </citation>
    <scope>NUCLEOTIDE SEQUENCE [LARGE SCALE GENOMIC DNA]</scope>
    <source>
        <strain evidence="4">UP-52</strain>
    </source>
</reference>
<organism evidence="3 4">
    <name type="scientific">Dyadobacter subterraneus</name>
    <dbReference type="NCBI Taxonomy" id="2773304"/>
    <lineage>
        <taxon>Bacteria</taxon>
        <taxon>Pseudomonadati</taxon>
        <taxon>Bacteroidota</taxon>
        <taxon>Cytophagia</taxon>
        <taxon>Cytophagales</taxon>
        <taxon>Spirosomataceae</taxon>
        <taxon>Dyadobacter</taxon>
    </lineage>
</organism>
<feature type="signal peptide" evidence="2">
    <location>
        <begin position="1"/>
        <end position="21"/>
    </location>
</feature>
<name>A0ABR9WGP4_9BACT</name>
<keyword evidence="4" id="KW-1185">Reference proteome</keyword>
<gene>
    <name evidence="3" type="ORF">IEE83_21935</name>
</gene>
<keyword evidence="2" id="KW-0732">Signal</keyword>
<dbReference type="EMBL" id="JACYGY010000001">
    <property type="protein sequence ID" value="MBE9464553.1"/>
    <property type="molecule type" value="Genomic_DNA"/>
</dbReference>
<evidence type="ECO:0008006" key="5">
    <source>
        <dbReference type="Google" id="ProtNLM"/>
    </source>
</evidence>
<feature type="compositionally biased region" description="Basic and acidic residues" evidence="1">
    <location>
        <begin position="62"/>
        <end position="103"/>
    </location>
</feature>
<evidence type="ECO:0000313" key="3">
    <source>
        <dbReference type="EMBL" id="MBE9464553.1"/>
    </source>
</evidence>
<dbReference type="RefSeq" id="WP_194122605.1">
    <property type="nucleotide sequence ID" value="NZ_JACYGY010000001.1"/>
</dbReference>
<evidence type="ECO:0000256" key="1">
    <source>
        <dbReference type="SAM" id="MobiDB-lite"/>
    </source>
</evidence>
<dbReference type="Proteomes" id="UP000634134">
    <property type="component" value="Unassembled WGS sequence"/>
</dbReference>
<evidence type="ECO:0000313" key="4">
    <source>
        <dbReference type="Proteomes" id="UP000634134"/>
    </source>
</evidence>
<comment type="caution">
    <text evidence="3">The sequence shown here is derived from an EMBL/GenBank/DDBJ whole genome shotgun (WGS) entry which is preliminary data.</text>
</comment>